<comment type="subcellular location">
    <subcellularLocation>
        <location evidence="1">Cell membrane</location>
        <topology evidence="1">Multi-pass membrane protein</topology>
    </subcellularLocation>
</comment>
<keyword evidence="7 11" id="KW-1133">Transmembrane helix</keyword>
<feature type="domain" description="ABC transmembrane type-1" evidence="13">
    <location>
        <begin position="20"/>
        <end position="292"/>
    </location>
</feature>
<comment type="caution">
    <text evidence="14">The sequence shown here is derived from an EMBL/GenBank/DDBJ whole genome shotgun (WGS) entry which is preliminary data.</text>
</comment>
<evidence type="ECO:0000256" key="9">
    <source>
        <dbReference type="ARBA" id="ARBA00061644"/>
    </source>
</evidence>
<name>A0A941APV8_9ACTN</name>
<dbReference type="CDD" id="cd03228">
    <property type="entry name" value="ABCC_MRP_Like"/>
    <property type="match status" value="1"/>
</dbReference>
<dbReference type="GO" id="GO:0042883">
    <property type="term" value="P:cysteine transport"/>
    <property type="evidence" value="ECO:0007669"/>
    <property type="project" value="InterPro"/>
</dbReference>
<dbReference type="RefSeq" id="WP_210155384.1">
    <property type="nucleotide sequence ID" value="NZ_JAFCNB010000004.1"/>
</dbReference>
<dbReference type="AlphaFoldDB" id="A0A941APV8"/>
<evidence type="ECO:0000256" key="4">
    <source>
        <dbReference type="ARBA" id="ARBA00022692"/>
    </source>
</evidence>
<keyword evidence="8 11" id="KW-0472">Membrane</keyword>
<feature type="region of interest" description="Disordered" evidence="10">
    <location>
        <begin position="313"/>
        <end position="349"/>
    </location>
</feature>
<sequence length="605" mass="63164">MHKDLLRFARSEPGVRLHLAVCLASAVAAGLLVLAQAELLAGVLSGAFAVVALFPLALVVAARGALGWAQGLAAGRTATAVKSGLRHRLLARFEDLGPGAYRSGELVTLAGRGLDALDPYLTGYLPAVAVAGVIPLAVLIRLFTADLGTAVIVLLTLPLIPVFGALVGWTTRAVTERQWRALSRLGGHFLDVVRGLPTLRAFGRARHQVSVIRDVAEAHRAATMRTLRVAFLSSLVLELVASLSLALVAVPVGLRLLSGSLDLHTALLVLLLAPEAYLPLRAMGTRFHAAMEGVAAADEAFAMISGAEPAAEPVTGPVAASARPVTAAGTAREDHREEQERRERPGRAVPPEIRLEGVTVRYPGRDDPALDDVSLVIAPGERVAIVGPSGAGKSTLLHLLLGFVTPLRGRVLVDGADLAGLDPGAWRRRLAFVPQRPHLFAASVADNIALGSAATPGEIRAAAAAAQAADFVTDLPRGYDTALGEHGAGLSAGQRQRIALARAFCRPSARVLLLDEPTARLDGRSEAAVVEATRRLAEGRTAIIVAHRPAMIDLADRVIRVDGGRLVPRPGGALPGPVPDPVPDPFPGPFRGPFPGPATPARDGR</sequence>
<evidence type="ECO:0000256" key="7">
    <source>
        <dbReference type="ARBA" id="ARBA00022989"/>
    </source>
</evidence>
<feature type="transmembrane region" description="Helical" evidence="11">
    <location>
        <begin position="149"/>
        <end position="170"/>
    </location>
</feature>
<dbReference type="GO" id="GO:0005524">
    <property type="term" value="F:ATP binding"/>
    <property type="evidence" value="ECO:0007669"/>
    <property type="project" value="UniProtKB-KW"/>
</dbReference>
<evidence type="ECO:0000256" key="6">
    <source>
        <dbReference type="ARBA" id="ARBA00022840"/>
    </source>
</evidence>
<dbReference type="InterPro" id="IPR017871">
    <property type="entry name" value="ABC_transporter-like_CS"/>
</dbReference>
<keyword evidence="15" id="KW-1185">Reference proteome</keyword>
<dbReference type="NCBIfam" id="TIGR02857">
    <property type="entry name" value="CydD"/>
    <property type="match status" value="1"/>
</dbReference>
<evidence type="ECO:0000256" key="8">
    <source>
        <dbReference type="ARBA" id="ARBA00023136"/>
    </source>
</evidence>
<feature type="transmembrane region" description="Helical" evidence="11">
    <location>
        <begin position="121"/>
        <end position="143"/>
    </location>
</feature>
<evidence type="ECO:0000259" key="13">
    <source>
        <dbReference type="PROSITE" id="PS50929"/>
    </source>
</evidence>
<dbReference type="GO" id="GO:0140359">
    <property type="term" value="F:ABC-type transporter activity"/>
    <property type="evidence" value="ECO:0007669"/>
    <property type="project" value="InterPro"/>
</dbReference>
<keyword evidence="6" id="KW-0067">ATP-binding</keyword>
<evidence type="ECO:0000256" key="1">
    <source>
        <dbReference type="ARBA" id="ARBA00004651"/>
    </source>
</evidence>
<dbReference type="SUPFAM" id="SSF52540">
    <property type="entry name" value="P-loop containing nucleoside triphosphate hydrolases"/>
    <property type="match status" value="1"/>
</dbReference>
<dbReference type="PROSITE" id="PS50929">
    <property type="entry name" value="ABC_TM1F"/>
    <property type="match status" value="1"/>
</dbReference>
<dbReference type="PANTHER" id="PTHR24221:SF590">
    <property type="entry name" value="COMPONENT LINKED WITH THE ASSEMBLY OF CYTOCHROME' TRANSPORT TRANSMEMBRANE ATP-BINDING PROTEIN ABC TRANSPORTER CYDD-RELATED"/>
    <property type="match status" value="1"/>
</dbReference>
<dbReference type="SUPFAM" id="SSF90123">
    <property type="entry name" value="ABC transporter transmembrane region"/>
    <property type="match status" value="1"/>
</dbReference>
<dbReference type="InterPro" id="IPR003439">
    <property type="entry name" value="ABC_transporter-like_ATP-bd"/>
</dbReference>
<dbReference type="Pfam" id="PF00005">
    <property type="entry name" value="ABC_tran"/>
    <property type="match status" value="1"/>
</dbReference>
<dbReference type="CDD" id="cd18584">
    <property type="entry name" value="ABC_6TM_AarD_CydD"/>
    <property type="match status" value="1"/>
</dbReference>
<dbReference type="SMART" id="SM00382">
    <property type="entry name" value="AAA"/>
    <property type="match status" value="1"/>
</dbReference>
<dbReference type="Proteomes" id="UP000674234">
    <property type="component" value="Unassembled WGS sequence"/>
</dbReference>
<feature type="transmembrane region" description="Helical" evidence="11">
    <location>
        <begin position="47"/>
        <end position="66"/>
    </location>
</feature>
<keyword evidence="5" id="KW-0547">Nucleotide-binding</keyword>
<feature type="compositionally biased region" description="Basic and acidic residues" evidence="10">
    <location>
        <begin position="331"/>
        <end position="346"/>
    </location>
</feature>
<feature type="domain" description="ABC transporter" evidence="12">
    <location>
        <begin position="353"/>
        <end position="588"/>
    </location>
</feature>
<evidence type="ECO:0000256" key="10">
    <source>
        <dbReference type="SAM" id="MobiDB-lite"/>
    </source>
</evidence>
<keyword evidence="3" id="KW-1003">Cell membrane</keyword>
<evidence type="ECO:0000256" key="11">
    <source>
        <dbReference type="SAM" id="Phobius"/>
    </source>
</evidence>
<dbReference type="InterPro" id="IPR003593">
    <property type="entry name" value="AAA+_ATPase"/>
</dbReference>
<evidence type="ECO:0000256" key="3">
    <source>
        <dbReference type="ARBA" id="ARBA00022475"/>
    </source>
</evidence>
<dbReference type="Pfam" id="PF00664">
    <property type="entry name" value="ABC_membrane"/>
    <property type="match status" value="1"/>
</dbReference>
<proteinExistence type="inferred from homology"/>
<evidence type="ECO:0000256" key="5">
    <source>
        <dbReference type="ARBA" id="ARBA00022741"/>
    </source>
</evidence>
<dbReference type="PROSITE" id="PS00211">
    <property type="entry name" value="ABC_TRANSPORTER_1"/>
    <property type="match status" value="1"/>
</dbReference>
<feature type="region of interest" description="Disordered" evidence="10">
    <location>
        <begin position="570"/>
        <end position="605"/>
    </location>
</feature>
<reference evidence="14" key="1">
    <citation type="submission" date="2021-02" db="EMBL/GenBank/DDBJ databases">
        <title>Draft genome sequence of Microbispora sp. RL4-1S isolated from rice leaves in Thailand.</title>
        <authorList>
            <person name="Muangham S."/>
            <person name="Duangmal K."/>
        </authorList>
    </citation>
    <scope>NUCLEOTIDE SEQUENCE</scope>
    <source>
        <strain evidence="14">RL4-1S</strain>
    </source>
</reference>
<accession>A0A941APV8</accession>
<dbReference type="InterPro" id="IPR011527">
    <property type="entry name" value="ABC1_TM_dom"/>
</dbReference>
<dbReference type="EMBL" id="JAFCNB010000004">
    <property type="protein sequence ID" value="MBP2704084.1"/>
    <property type="molecule type" value="Genomic_DNA"/>
</dbReference>
<dbReference type="InterPro" id="IPR027417">
    <property type="entry name" value="P-loop_NTPase"/>
</dbReference>
<dbReference type="GO" id="GO:0005886">
    <property type="term" value="C:plasma membrane"/>
    <property type="evidence" value="ECO:0007669"/>
    <property type="project" value="UniProtKB-SubCell"/>
</dbReference>
<evidence type="ECO:0000313" key="14">
    <source>
        <dbReference type="EMBL" id="MBP2704084.1"/>
    </source>
</evidence>
<protein>
    <submittedName>
        <fullName evidence="14">Thiol reductant ABC exporter subunit CydD</fullName>
    </submittedName>
</protein>
<comment type="similarity">
    <text evidence="9">Belongs to the ABC transporter superfamily. Lipid exporter (TC 3.A.1.106) family.</text>
</comment>
<dbReference type="Gene3D" id="3.40.50.300">
    <property type="entry name" value="P-loop containing nucleotide triphosphate hydrolases"/>
    <property type="match status" value="1"/>
</dbReference>
<dbReference type="InterPro" id="IPR036640">
    <property type="entry name" value="ABC1_TM_sf"/>
</dbReference>
<dbReference type="InterPro" id="IPR039421">
    <property type="entry name" value="Type_1_exporter"/>
</dbReference>
<dbReference type="GO" id="GO:0016887">
    <property type="term" value="F:ATP hydrolysis activity"/>
    <property type="evidence" value="ECO:0007669"/>
    <property type="project" value="InterPro"/>
</dbReference>
<gene>
    <name evidence="14" type="primary">cydD</name>
    <name evidence="14" type="ORF">JOL79_09710</name>
</gene>
<evidence type="ECO:0000313" key="15">
    <source>
        <dbReference type="Proteomes" id="UP000674234"/>
    </source>
</evidence>
<dbReference type="Gene3D" id="1.20.1560.10">
    <property type="entry name" value="ABC transporter type 1, transmembrane domain"/>
    <property type="match status" value="1"/>
</dbReference>
<feature type="transmembrane region" description="Helical" evidence="11">
    <location>
        <begin position="229"/>
        <end position="250"/>
    </location>
</feature>
<dbReference type="InterPro" id="IPR014216">
    <property type="entry name" value="ABC_transptr_CydD"/>
</dbReference>
<evidence type="ECO:0000259" key="12">
    <source>
        <dbReference type="PROSITE" id="PS50893"/>
    </source>
</evidence>
<keyword evidence="4 11" id="KW-0812">Transmembrane</keyword>
<keyword evidence="2" id="KW-0813">Transport</keyword>
<feature type="compositionally biased region" description="Pro residues" evidence="10">
    <location>
        <begin position="576"/>
        <end position="598"/>
    </location>
</feature>
<dbReference type="PROSITE" id="PS50893">
    <property type="entry name" value="ABC_TRANSPORTER_2"/>
    <property type="match status" value="1"/>
</dbReference>
<evidence type="ECO:0000256" key="2">
    <source>
        <dbReference type="ARBA" id="ARBA00022448"/>
    </source>
</evidence>
<organism evidence="14 15">
    <name type="scientific">Microbispora oryzae</name>
    <dbReference type="NCBI Taxonomy" id="2806554"/>
    <lineage>
        <taxon>Bacteria</taxon>
        <taxon>Bacillati</taxon>
        <taxon>Actinomycetota</taxon>
        <taxon>Actinomycetes</taxon>
        <taxon>Streptosporangiales</taxon>
        <taxon>Streptosporangiaceae</taxon>
        <taxon>Microbispora</taxon>
    </lineage>
</organism>
<dbReference type="PANTHER" id="PTHR24221">
    <property type="entry name" value="ATP-BINDING CASSETTE SUB-FAMILY B"/>
    <property type="match status" value="1"/>
</dbReference>
<dbReference type="FunFam" id="3.40.50.300:FF:000299">
    <property type="entry name" value="ABC transporter ATP-binding protein/permease"/>
    <property type="match status" value="1"/>
</dbReference>